<dbReference type="GO" id="GO:0008233">
    <property type="term" value="F:peptidase activity"/>
    <property type="evidence" value="ECO:0007669"/>
    <property type="project" value="InterPro"/>
</dbReference>
<dbReference type="RefSeq" id="WP_015313957.1">
    <property type="nucleotide sequence ID" value="NC_019972.1"/>
</dbReference>
<name>L0L1N3_METHD</name>
<dbReference type="HOGENOM" id="CLU_350113_0_0_2"/>
<accession>L0L1N3</accession>
<dbReference type="Gene3D" id="3.40.10.10">
    <property type="entry name" value="DNA Methylphosphotriester Repair Domain"/>
    <property type="match status" value="1"/>
</dbReference>
<keyword evidence="1" id="KW-0614">Plasmid</keyword>
<dbReference type="Proteomes" id="UP000010866">
    <property type="component" value="Plasmid pMETHO01"/>
</dbReference>
<reference evidence="2" key="1">
    <citation type="submission" date="2012-02" db="EMBL/GenBank/DDBJ databases">
        <title>Complete sequence of plasmid of Methanomethylovorans hollandica DSM 15978.</title>
        <authorList>
            <person name="Lucas S."/>
            <person name="Copeland A."/>
            <person name="Lapidus A."/>
            <person name="Glavina del Rio T."/>
            <person name="Dalin E."/>
            <person name="Tice H."/>
            <person name="Bruce D."/>
            <person name="Goodwin L."/>
            <person name="Pitluck S."/>
            <person name="Peters L."/>
            <person name="Mikhailova N."/>
            <person name="Held B."/>
            <person name="Kyrpides N."/>
            <person name="Mavromatis K."/>
            <person name="Ivanova N."/>
            <person name="Brettin T."/>
            <person name="Detter J.C."/>
            <person name="Han C."/>
            <person name="Larimer F."/>
            <person name="Land M."/>
            <person name="Hauser L."/>
            <person name="Markowitz V."/>
            <person name="Cheng J.-F."/>
            <person name="Hugenholtz P."/>
            <person name="Woyke T."/>
            <person name="Wu D."/>
            <person name="Spring S."/>
            <person name="Schroeder M."/>
            <person name="Brambilla E."/>
            <person name="Klenk H.-P."/>
            <person name="Eisen J.A."/>
        </authorList>
    </citation>
    <scope>NUCLEOTIDE SEQUENCE [LARGE SCALE GENOMIC DNA]</scope>
    <source>
        <strain evidence="2">DSM 15978 / NBRC 107637 / DMS1</strain>
        <plasmid evidence="2">Plasmid pMETHO01</plasmid>
    </source>
</reference>
<organism evidence="1 2">
    <name type="scientific">Methanomethylovorans hollandica (strain DSM 15978 / NBRC 107637 / DMS1)</name>
    <dbReference type="NCBI Taxonomy" id="867904"/>
    <lineage>
        <taxon>Archaea</taxon>
        <taxon>Methanobacteriati</taxon>
        <taxon>Methanobacteriota</taxon>
        <taxon>Stenosarchaea group</taxon>
        <taxon>Methanomicrobia</taxon>
        <taxon>Methanosarcinales</taxon>
        <taxon>Methanosarcinaceae</taxon>
        <taxon>Methanomethylovorans</taxon>
    </lineage>
</organism>
<keyword evidence="2" id="KW-1185">Reference proteome</keyword>
<dbReference type="InterPro" id="IPR035451">
    <property type="entry name" value="Ada-like_dom_sf"/>
</dbReference>
<dbReference type="AlphaFoldDB" id="L0L1N3"/>
<evidence type="ECO:0000313" key="1">
    <source>
        <dbReference type="EMBL" id="AGB50825.1"/>
    </source>
</evidence>
<dbReference type="SUPFAM" id="SSF57884">
    <property type="entry name" value="Ada DNA repair protein, N-terminal domain (N-Ada 10)"/>
    <property type="match status" value="1"/>
</dbReference>
<protein>
    <submittedName>
        <fullName evidence="1">Peptidase C13 family</fullName>
    </submittedName>
</protein>
<proteinExistence type="predicted"/>
<evidence type="ECO:0000313" key="2">
    <source>
        <dbReference type="Proteomes" id="UP000010866"/>
    </source>
</evidence>
<dbReference type="KEGG" id="mhz:Metho_2695"/>
<dbReference type="InterPro" id="IPR001096">
    <property type="entry name" value="Peptidase_C13"/>
</dbReference>
<sequence>MKLDENVKSQIEKDAIKAIKKLKIDKTTNLHIHDEILAAGEKLKAASLEVSIERKTAFVFVDLAPTCNWAHPCEYHLYDATNGTLYKKVHASLPPSNLLHDKKIMTSFHMPVKMIATQKRHISWKCISPITNAMSTAPGERYAILFAGLAQNRHTNDLEFLYRTLIDDYGYNPANIHVCNHDGTLNYFLNNATTGQITTTPIGTNLGNWPDNNEPYNTPYRMVVNHPGTRAGFQAALNAISNQIQPEDFLFIHTNNHGGGPCDGVNDYCMFEYDANVSWNPYYVNDFITDLGTLPQFEVLLVMMEQCRSGGFINTVINNSPAKWTHITTAVTENDYSLGGDLFDPFAEDWIAGIHGQYPNGNGLNQTVDTNSDGRISATEAFHYADAVHTYNGFVERFCPPPNGTPLRDGDTPTSSDSPSGYGAYIFLGFPAHDLFLRDNLEDHGREPLISGSISCSPDIIIFQNELLDPEAELCNPAAQQSDTLGEPVESGQDNFIYLRVQNRGTQPTGGTARVFWTDSSSFPTPLLWKEITDPVNPITIPDINPQEMKVVGPVVWKNQDIPHVAPGQIAHYCFIGLINSGNDPAPDPKTTIHTYDEYYNFICLCNNATWKNFDVTNIFKDSITNMSFAIQGWPKTTLSADLMIDLSQLPHDIQVTLRILKRLSSSASLENAQLIQESATHQKYQLVAGKQAFLRKMNLKASDKCQATLEIIAPQQIADGNYRLSIAELIDGKEMGRVTRMLAVGQYPYMGNQRTHEVHVANCDWAAKISKRNKRAYQELEQALKHGYNGCLFCLPEYNKEKI</sequence>
<gene>
    <name evidence="1" type="ordered locus">Metho_2695</name>
</gene>
<dbReference type="OrthoDB" id="387303at2157"/>
<dbReference type="EMBL" id="CP003363">
    <property type="protein sequence ID" value="AGB50825.1"/>
    <property type="molecule type" value="Genomic_DNA"/>
</dbReference>
<dbReference type="GeneID" id="14401657"/>
<dbReference type="Pfam" id="PF01650">
    <property type="entry name" value="Peptidase_C13"/>
    <property type="match status" value="1"/>
</dbReference>
<geneLocation type="plasmid" evidence="1 2">
    <name>pMETHO01</name>
</geneLocation>
<dbReference type="GO" id="GO:0006508">
    <property type="term" value="P:proteolysis"/>
    <property type="evidence" value="ECO:0007669"/>
    <property type="project" value="InterPro"/>
</dbReference>